<sequence>MQVATLFREATSLLDAGMEEGAHLKMAFQENNGIKTEPNVDDGYKTANSNELDASKHQNQQSARNHSHHISNLHHNLDSSMALVPGMANRIKDMPIMKYELPDDPYSFVDDDHIMSPVQCPPMLHQVPKKRGRKKKLKPEELAIQNSLGYQGIMSCLPNRMKDSNGMKIVKERKKHDRFNGMPEHEVSKRTLPDHLIQNLDIVIIGINPGLFAAYKGHHYAGPGNHFWKCLYLSGLTPEPMTADDDYKLLKVGIGFTNMVERATKGSADLTRKEIKEGSQILLEKLRKFKPKIAVFNGKLIFEVFSGKKDFSFGRQPEMVDGTDTYMWVMPSSSARCAQLPRAADKVPFYAALKKFRDYLNGIISEIDEKEMVFSFSKLKNFFEPDIKEEMDDGSCRYDHDGPTLNSVKKEDEVPKKKRGRPKKIKIEGDGDQKMDGISSKLREFDEKSGLPKKKRGRPKKIKTEEIDPHALPSSVMPSQAQNLSELSNPPSSNCFSPPIQSPSMHHSFSMYHQSLYNNAQATRSPLGNSQSYHQSHGYNQSPQPPSFTHSDLSSEISAAISSEHNPESPTLGPPDFEPPGQMGEDGSNKSGPEEKEDECHFSSPQSKKSYQNYDDFSTDSDSGVRYNVSQKSSMPQDLTSKSLSGLESLVDQIPSITDGDPPHSVVSGESEPIGSQYSDDSAYMSDYAARSHYSPQYSHGATTVAAAKTSNPYLLQQHQQHTNFSVSSLANSSATPESNFSVSSLAGTYAQAYHQNLMGPPPLSSDASPFFGACRAGGIDSSSPMAPIGPSPTSIGPYPYPPQYHPPPPHPVSYPNSAAVFYPAPTPSHNIHMPSPNYPYASYPQPSYLPNHMFDRFKPDHRMDFGGF</sequence>
<feature type="compositionally biased region" description="Polar residues" evidence="4">
    <location>
        <begin position="46"/>
        <end position="64"/>
    </location>
</feature>
<feature type="compositionally biased region" description="Basic and acidic residues" evidence="4">
    <location>
        <begin position="393"/>
        <end position="415"/>
    </location>
</feature>
<organism evidence="6 7">
    <name type="scientific">Nesidiocoris tenuis</name>
    <dbReference type="NCBI Taxonomy" id="355587"/>
    <lineage>
        <taxon>Eukaryota</taxon>
        <taxon>Metazoa</taxon>
        <taxon>Ecdysozoa</taxon>
        <taxon>Arthropoda</taxon>
        <taxon>Hexapoda</taxon>
        <taxon>Insecta</taxon>
        <taxon>Pterygota</taxon>
        <taxon>Neoptera</taxon>
        <taxon>Paraneoptera</taxon>
        <taxon>Hemiptera</taxon>
        <taxon>Heteroptera</taxon>
        <taxon>Panheteroptera</taxon>
        <taxon>Cimicomorpha</taxon>
        <taxon>Miridae</taxon>
        <taxon>Dicyphina</taxon>
        <taxon>Nesidiocoris</taxon>
    </lineage>
</organism>
<evidence type="ECO:0000256" key="3">
    <source>
        <dbReference type="ARBA" id="ARBA00023204"/>
    </source>
</evidence>
<evidence type="ECO:0000259" key="5">
    <source>
        <dbReference type="SMART" id="SM00986"/>
    </source>
</evidence>
<feature type="region of interest" description="Disordered" evidence="4">
    <location>
        <begin position="655"/>
        <end position="676"/>
    </location>
</feature>
<dbReference type="SMART" id="SM00384">
    <property type="entry name" value="AT_hook"/>
    <property type="match status" value="2"/>
</dbReference>
<dbReference type="SMART" id="SM00986">
    <property type="entry name" value="UDG"/>
    <property type="match status" value="1"/>
</dbReference>
<feature type="domain" description="Uracil-DNA glycosylase-like" evidence="5">
    <location>
        <begin position="193"/>
        <end position="354"/>
    </location>
</feature>
<evidence type="ECO:0000256" key="2">
    <source>
        <dbReference type="ARBA" id="ARBA00022801"/>
    </source>
</evidence>
<dbReference type="SUPFAM" id="SSF52141">
    <property type="entry name" value="Uracil-DNA glycosylase-like"/>
    <property type="match status" value="1"/>
</dbReference>
<feature type="compositionally biased region" description="Basic and acidic residues" evidence="4">
    <location>
        <begin position="592"/>
        <end position="601"/>
    </location>
</feature>
<evidence type="ECO:0000256" key="1">
    <source>
        <dbReference type="ARBA" id="ARBA00022763"/>
    </source>
</evidence>
<dbReference type="InterPro" id="IPR036895">
    <property type="entry name" value="Uracil-DNA_glycosylase-like_sf"/>
</dbReference>
<keyword evidence="2" id="KW-0378">Hydrolase</keyword>
<evidence type="ECO:0000313" key="7">
    <source>
        <dbReference type="Proteomes" id="UP001307889"/>
    </source>
</evidence>
<dbReference type="CDD" id="cd10028">
    <property type="entry name" value="UDG-F2_TDG_MUG"/>
    <property type="match status" value="1"/>
</dbReference>
<feature type="compositionally biased region" description="Low complexity" evidence="4">
    <location>
        <begin position="483"/>
        <end position="499"/>
    </location>
</feature>
<keyword evidence="7" id="KW-1185">Reference proteome</keyword>
<dbReference type="Proteomes" id="UP001307889">
    <property type="component" value="Chromosome 2"/>
</dbReference>
<dbReference type="PANTHER" id="PTHR12159:SF9">
    <property type="entry name" value="G_T MISMATCH-SPECIFIC THYMINE DNA GLYCOSYLASE"/>
    <property type="match status" value="1"/>
</dbReference>
<accession>A0ABN7AID8</accession>
<keyword evidence="3" id="KW-0234">DNA repair</keyword>
<feature type="region of interest" description="Disordered" evidence="4">
    <location>
        <begin position="393"/>
        <end position="507"/>
    </location>
</feature>
<reference evidence="6 7" key="1">
    <citation type="submission" date="2023-09" db="EMBL/GenBank/DDBJ databases">
        <title>Nesidiocoris tenuis whole genome shotgun sequence.</title>
        <authorList>
            <person name="Shibata T."/>
            <person name="Shimoda M."/>
            <person name="Kobayashi T."/>
            <person name="Uehara T."/>
        </authorList>
    </citation>
    <scope>NUCLEOTIDE SEQUENCE [LARGE SCALE GENOMIC DNA]</scope>
    <source>
        <strain evidence="6 7">Japan</strain>
    </source>
</reference>
<dbReference type="Pfam" id="PF03167">
    <property type="entry name" value="UDG"/>
    <property type="match status" value="1"/>
</dbReference>
<dbReference type="InterPro" id="IPR017956">
    <property type="entry name" value="AT_hook_DNA-bd_motif"/>
</dbReference>
<proteinExistence type="predicted"/>
<feature type="region of interest" description="Disordered" evidence="4">
    <location>
        <begin position="33"/>
        <end position="68"/>
    </location>
</feature>
<evidence type="ECO:0000313" key="6">
    <source>
        <dbReference type="EMBL" id="BES90646.1"/>
    </source>
</evidence>
<dbReference type="PANTHER" id="PTHR12159">
    <property type="entry name" value="G/T AND G/U MISMATCH-SPECIFIC DNA GLYCOSYLASE"/>
    <property type="match status" value="1"/>
</dbReference>
<feature type="compositionally biased region" description="Polar residues" evidence="4">
    <location>
        <begin position="520"/>
        <end position="552"/>
    </location>
</feature>
<dbReference type="SMART" id="SM00987">
    <property type="entry name" value="UreE_C"/>
    <property type="match status" value="1"/>
</dbReference>
<dbReference type="EMBL" id="AP028910">
    <property type="protein sequence ID" value="BES90646.1"/>
    <property type="molecule type" value="Genomic_DNA"/>
</dbReference>
<feature type="compositionally biased region" description="Low complexity" evidence="4">
    <location>
        <begin position="554"/>
        <end position="564"/>
    </location>
</feature>
<evidence type="ECO:0000256" key="4">
    <source>
        <dbReference type="SAM" id="MobiDB-lite"/>
    </source>
</evidence>
<keyword evidence="1" id="KW-0227">DNA damage</keyword>
<gene>
    <name evidence="6" type="ORF">NTJ_03454</name>
</gene>
<dbReference type="Gene3D" id="3.40.470.10">
    <property type="entry name" value="Uracil-DNA glycosylase-like domain"/>
    <property type="match status" value="1"/>
</dbReference>
<dbReference type="InterPro" id="IPR005122">
    <property type="entry name" value="Uracil-DNA_glycosylase-like"/>
</dbReference>
<feature type="compositionally biased region" description="Polar residues" evidence="4">
    <location>
        <begin position="603"/>
        <end position="641"/>
    </location>
</feature>
<dbReference type="InterPro" id="IPR015637">
    <property type="entry name" value="MUG/TDG"/>
</dbReference>
<feature type="region of interest" description="Disordered" evidence="4">
    <location>
        <begin position="520"/>
        <end position="641"/>
    </location>
</feature>
<protein>
    <submittedName>
        <fullName evidence="6">Uracil DNA glycosylase superfamily</fullName>
    </submittedName>
</protein>
<feature type="compositionally biased region" description="Basic and acidic residues" evidence="4">
    <location>
        <begin position="425"/>
        <end position="450"/>
    </location>
</feature>
<feature type="compositionally biased region" description="Basic residues" evidence="4">
    <location>
        <begin position="451"/>
        <end position="461"/>
    </location>
</feature>
<name>A0ABN7AID8_9HEMI</name>